<comment type="caution">
    <text evidence="2">The sequence shown here is derived from an EMBL/GenBank/DDBJ whole genome shotgun (WGS) entry which is preliminary data.</text>
</comment>
<organism evidence="2 3">
    <name type="scientific">Amedibacillus dolichus DSM 3991</name>
    <dbReference type="NCBI Taxonomy" id="428127"/>
    <lineage>
        <taxon>Bacteria</taxon>
        <taxon>Bacillati</taxon>
        <taxon>Bacillota</taxon>
        <taxon>Erysipelotrichia</taxon>
        <taxon>Erysipelotrichales</taxon>
        <taxon>Erysipelotrichaceae</taxon>
        <taxon>Amedibacillus</taxon>
    </lineage>
</organism>
<dbReference type="STRING" id="428127.EUBDOL_01567"/>
<evidence type="ECO:0008006" key="4">
    <source>
        <dbReference type="Google" id="ProtNLM"/>
    </source>
</evidence>
<keyword evidence="1" id="KW-1133">Transmembrane helix</keyword>
<reference evidence="2 3" key="1">
    <citation type="submission" date="2007-09" db="EMBL/GenBank/DDBJ databases">
        <title>Draft genome sequence of Eubacterium dolichum (DSM 3991).</title>
        <authorList>
            <person name="Sudarsanam P."/>
            <person name="Ley R."/>
            <person name="Guruge J."/>
            <person name="Turnbaugh P.J."/>
            <person name="Mahowald M."/>
            <person name="Liep D."/>
            <person name="Gordon J."/>
        </authorList>
    </citation>
    <scope>NUCLEOTIDE SEQUENCE [LARGE SCALE GENOMIC DNA]</scope>
    <source>
        <strain evidence="2 3">DSM 3991</strain>
    </source>
</reference>
<keyword evidence="1" id="KW-0812">Transmembrane</keyword>
<proteinExistence type="predicted"/>
<reference evidence="2 3" key="2">
    <citation type="submission" date="2007-09" db="EMBL/GenBank/DDBJ databases">
        <authorList>
            <person name="Fulton L."/>
            <person name="Clifton S."/>
            <person name="Fulton B."/>
            <person name="Xu J."/>
            <person name="Minx P."/>
            <person name="Pepin K.H."/>
            <person name="Johnson M."/>
            <person name="Thiruvilangam P."/>
            <person name="Bhonagiri V."/>
            <person name="Nash W.E."/>
            <person name="Mardis E.R."/>
            <person name="Wilson R.K."/>
        </authorList>
    </citation>
    <scope>NUCLEOTIDE SEQUENCE [LARGE SCALE GENOMIC DNA]</scope>
    <source>
        <strain evidence="2 3">DSM 3991</strain>
    </source>
</reference>
<evidence type="ECO:0000313" key="2">
    <source>
        <dbReference type="EMBL" id="EDP10968.1"/>
    </source>
</evidence>
<protein>
    <recommendedName>
        <fullName evidence="4">Holin</fullName>
    </recommendedName>
</protein>
<dbReference type="eggNOG" id="ENOG50303P8">
    <property type="taxonomic scope" value="Bacteria"/>
</dbReference>
<evidence type="ECO:0000256" key="1">
    <source>
        <dbReference type="SAM" id="Phobius"/>
    </source>
</evidence>
<dbReference type="EMBL" id="ABAW02000021">
    <property type="protein sequence ID" value="EDP10968.1"/>
    <property type="molecule type" value="Genomic_DNA"/>
</dbReference>
<dbReference type="GeneID" id="92793692"/>
<sequence>MEMLSEFIVVTVMAICFGSGYIIKSSLDFIPNKYIPLIMGVLGVLLNTWLNGFTFTPEILLGGLASGLAATGAYEVVKNLKNKDTSLPK</sequence>
<dbReference type="InterPro" id="IPR032111">
    <property type="entry name" value="Clostridium_phage_holin"/>
</dbReference>
<dbReference type="AlphaFoldDB" id="A8RD22"/>
<evidence type="ECO:0000313" key="3">
    <source>
        <dbReference type="Proteomes" id="UP000004090"/>
    </source>
</evidence>
<dbReference type="RefSeq" id="WP_004800096.1">
    <property type="nucleotide sequence ID" value="NZ_DS483476.1"/>
</dbReference>
<dbReference type="HOGENOM" id="CLU_168120_2_0_9"/>
<name>A8RD22_9FIRM</name>
<feature type="transmembrane region" description="Helical" evidence="1">
    <location>
        <begin position="35"/>
        <end position="53"/>
    </location>
</feature>
<accession>A8RD22</accession>
<keyword evidence="1" id="KW-0472">Membrane</keyword>
<dbReference type="Proteomes" id="UP000004090">
    <property type="component" value="Unassembled WGS sequence"/>
</dbReference>
<gene>
    <name evidence="2" type="ORF">EUBDOL_01567</name>
</gene>
<feature type="transmembrane region" description="Helical" evidence="1">
    <location>
        <begin position="6"/>
        <end position="23"/>
    </location>
</feature>
<feature type="transmembrane region" description="Helical" evidence="1">
    <location>
        <begin position="59"/>
        <end position="77"/>
    </location>
</feature>
<dbReference type="Pfam" id="PF16079">
    <property type="entry name" value="Phage_holin_5_2"/>
    <property type="match status" value="1"/>
</dbReference>